<evidence type="ECO:0000313" key="2">
    <source>
        <dbReference type="Proteomes" id="UP000020218"/>
    </source>
</evidence>
<reference evidence="1" key="1">
    <citation type="submission" date="2014-02" db="EMBL/GenBank/DDBJ databases">
        <title>Expanding our view of genomic diversity in Candidatus Accumulibacter clades.</title>
        <authorList>
            <person name="Skennerton C.T."/>
            <person name="Barr J.J."/>
            <person name="Slater F.R."/>
            <person name="Bond P.L."/>
            <person name="Tyson G.W."/>
        </authorList>
    </citation>
    <scope>NUCLEOTIDE SEQUENCE [LARGE SCALE GENOMIC DNA]</scope>
</reference>
<sequence>MSETSNDRTEQRRKLLKKAAAVPAIFVLPSTGRAVSSSSLHACVEKGLLANNNRPIPPILPKDQTDQWVREYQKGIPNQGGDTVIEGNVLVYDNTGTAPRPVAHASCWNSINPKGPHADPGTNLIS</sequence>
<comment type="caution">
    <text evidence="1">The sequence shown here is derived from an EMBL/GenBank/DDBJ whole genome shotgun (WGS) entry which is preliminary data.</text>
</comment>
<dbReference type="STRING" id="1454001.AW08_02833"/>
<name>A0A011M7Y6_9PROT</name>
<accession>A0A011M7Y6</accession>
<keyword evidence="2" id="KW-1185">Reference proteome</keyword>
<dbReference type="EMBL" id="JFAX01000018">
    <property type="protein sequence ID" value="EXI65808.1"/>
    <property type="molecule type" value="Genomic_DNA"/>
</dbReference>
<dbReference type="AlphaFoldDB" id="A0A011M7Y6"/>
<dbReference type="Proteomes" id="UP000020218">
    <property type="component" value="Unassembled WGS sequence"/>
</dbReference>
<protein>
    <submittedName>
        <fullName evidence="1">Uncharacterized protein</fullName>
    </submittedName>
</protein>
<evidence type="ECO:0000313" key="1">
    <source>
        <dbReference type="EMBL" id="EXI65808.1"/>
    </source>
</evidence>
<gene>
    <name evidence="1" type="ORF">AW08_02833</name>
</gene>
<organism evidence="1 2">
    <name type="scientific">Candidatus Accumulibacter adjunctus</name>
    <dbReference type="NCBI Taxonomy" id="1454001"/>
    <lineage>
        <taxon>Bacteria</taxon>
        <taxon>Pseudomonadati</taxon>
        <taxon>Pseudomonadota</taxon>
        <taxon>Betaproteobacteria</taxon>
        <taxon>Candidatus Accumulibacter</taxon>
    </lineage>
</organism>
<proteinExistence type="predicted"/>
<dbReference type="PATRIC" id="fig|1454001.3.peg.2877"/>